<keyword evidence="1" id="KW-0378">Hydrolase</keyword>
<dbReference type="RefSeq" id="WP_303494514.1">
    <property type="nucleotide sequence ID" value="NZ_JAUOPB010000269.1"/>
</dbReference>
<reference evidence="2" key="1">
    <citation type="submission" date="2023-07" db="EMBL/GenBank/DDBJ databases">
        <title>Genome content predicts the carbon catabolic preferences of heterotrophic bacteria.</title>
        <authorList>
            <person name="Gralka M."/>
        </authorList>
    </citation>
    <scope>NUCLEOTIDE SEQUENCE</scope>
    <source>
        <strain evidence="2">I3M17_2</strain>
    </source>
</reference>
<dbReference type="GO" id="GO:0005975">
    <property type="term" value="P:carbohydrate metabolic process"/>
    <property type="evidence" value="ECO:0007669"/>
    <property type="project" value="InterPro"/>
</dbReference>
<evidence type="ECO:0000313" key="2">
    <source>
        <dbReference type="EMBL" id="MDO6425107.1"/>
    </source>
</evidence>
<dbReference type="InterPro" id="IPR036881">
    <property type="entry name" value="Glyco_hydro_3_C_sf"/>
</dbReference>
<evidence type="ECO:0000256" key="1">
    <source>
        <dbReference type="ARBA" id="ARBA00022801"/>
    </source>
</evidence>
<dbReference type="Gene3D" id="3.40.50.1700">
    <property type="entry name" value="Glycoside hydrolase family 3 C-terminal domain"/>
    <property type="match status" value="1"/>
</dbReference>
<sequence length="89" mass="9517">PYALLKLNGFKNSSNVVVAYQNNAIFQSVAAQQIFGALPFLGKLPVSVSDTYKVGSGVPTGVLKRLQYGHPNEVGMDADKLSKIDSVAY</sequence>
<evidence type="ECO:0000313" key="3">
    <source>
        <dbReference type="Proteomes" id="UP001169760"/>
    </source>
</evidence>
<accession>A0AAW7XE27</accession>
<comment type="caution">
    <text evidence="2">The sequence shown here is derived from an EMBL/GenBank/DDBJ whole genome shotgun (WGS) entry which is preliminary data.</text>
</comment>
<feature type="non-terminal residue" evidence="2">
    <location>
        <position position="89"/>
    </location>
</feature>
<dbReference type="AlphaFoldDB" id="A0AAW7XE27"/>
<organism evidence="2 3">
    <name type="scientific">Saccharophagus degradans</name>
    <dbReference type="NCBI Taxonomy" id="86304"/>
    <lineage>
        <taxon>Bacteria</taxon>
        <taxon>Pseudomonadati</taxon>
        <taxon>Pseudomonadota</taxon>
        <taxon>Gammaproteobacteria</taxon>
        <taxon>Cellvibrionales</taxon>
        <taxon>Cellvibrionaceae</taxon>
        <taxon>Saccharophagus</taxon>
    </lineage>
</organism>
<feature type="non-terminal residue" evidence="2">
    <location>
        <position position="1"/>
    </location>
</feature>
<protein>
    <submittedName>
        <fullName evidence="2">Uncharacterized protein</fullName>
    </submittedName>
</protein>
<dbReference type="Proteomes" id="UP001169760">
    <property type="component" value="Unassembled WGS sequence"/>
</dbReference>
<name>A0AAW7XE27_9GAMM</name>
<dbReference type="EMBL" id="JAUOPB010000269">
    <property type="protein sequence ID" value="MDO6425107.1"/>
    <property type="molecule type" value="Genomic_DNA"/>
</dbReference>
<gene>
    <name evidence="2" type="ORF">Q4521_21690</name>
</gene>
<proteinExistence type="predicted"/>
<dbReference type="GO" id="GO:0004553">
    <property type="term" value="F:hydrolase activity, hydrolyzing O-glycosyl compounds"/>
    <property type="evidence" value="ECO:0007669"/>
    <property type="project" value="InterPro"/>
</dbReference>